<accession>A0A1W6EHH4</accession>
<feature type="domain" description="Reverse transcriptase N-terminal" evidence="1">
    <location>
        <begin position="13"/>
        <end position="95"/>
    </location>
</feature>
<evidence type="ECO:0000313" key="2">
    <source>
        <dbReference type="EMBL" id="ARK14816.1"/>
    </source>
</evidence>
<proteinExistence type="predicted"/>
<dbReference type="EMBL" id="KY407660">
    <property type="protein sequence ID" value="ARK14816.1"/>
    <property type="molecule type" value="Genomic_DNA"/>
</dbReference>
<protein>
    <recommendedName>
        <fullName evidence="1">Reverse transcriptase N-terminal domain-containing protein</fullName>
    </recommendedName>
</protein>
<keyword evidence="2" id="KW-0934">Plastid</keyword>
<reference evidence="2" key="1">
    <citation type="journal article" date="2017" name="Sci. Rep.">
        <title>Divergent copies of the large inverted repeat in the chloroplast genomes of ulvophycean green algae.</title>
        <authorList>
            <person name="Turmel M."/>
            <person name="Otis C."/>
            <person name="Lemieux C."/>
        </authorList>
    </citation>
    <scope>NUCLEOTIDE SEQUENCE</scope>
</reference>
<dbReference type="Pfam" id="PF13655">
    <property type="entry name" value="RVT_N"/>
    <property type="match status" value="1"/>
</dbReference>
<dbReference type="AlphaFoldDB" id="A0A1W6EHH4"/>
<dbReference type="GeneID" id="32884410"/>
<organism evidence="2">
    <name type="scientific">Neodangemannia microcystis</name>
    <dbReference type="NCBI Taxonomy" id="173495"/>
    <lineage>
        <taxon>Eukaryota</taxon>
        <taxon>Viridiplantae</taxon>
        <taxon>Chlorophyta</taxon>
        <taxon>core chlorophytes</taxon>
        <taxon>Ulvophyceae</taxon>
        <taxon>OUU clade</taxon>
        <taxon>Oltmannsiellopsidales</taxon>
        <taxon>Oltmannsiellopsidaceae</taxon>
        <taxon>Neodangemannia</taxon>
    </lineage>
</organism>
<keyword evidence="2" id="KW-0150">Chloroplast</keyword>
<dbReference type="InterPro" id="IPR025960">
    <property type="entry name" value="RVT_N"/>
</dbReference>
<geneLocation type="chloroplast" evidence="2"/>
<gene>
    <name evidence="2" type="primary">orf114</name>
</gene>
<name>A0A1W6EHH4_9CHLO</name>
<dbReference type="RefSeq" id="YP_009367803.1">
    <property type="nucleotide sequence ID" value="NC_034713.1"/>
</dbReference>
<sequence>MCDNRLSSSEEQWKHLNWKVLNFNVSKIQKKIYIASKMQKKREVASLQKFLVRSWSARVVAVRRVSQDNRGKVTPGVDDIFSLTCKQRLELARCLSIDGKANKIRRIYIPRPDG</sequence>
<evidence type="ECO:0000259" key="1">
    <source>
        <dbReference type="Pfam" id="PF13655"/>
    </source>
</evidence>